<evidence type="ECO:0000256" key="8">
    <source>
        <dbReference type="ARBA" id="ARBA00023002"/>
    </source>
</evidence>
<evidence type="ECO:0000256" key="1">
    <source>
        <dbReference type="ARBA" id="ARBA00000189"/>
    </source>
</evidence>
<comment type="cofactor">
    <cofactor evidence="2">
        <name>Ca(2+)</name>
        <dbReference type="ChEBI" id="CHEBI:29108"/>
    </cofactor>
</comment>
<comment type="similarity">
    <text evidence="10">Belongs to the peroxidase family.</text>
</comment>
<gene>
    <name evidence="12" type="ORF">LITE_LOCUS2337</name>
</gene>
<reference evidence="12" key="1">
    <citation type="submission" date="2022-08" db="EMBL/GenBank/DDBJ databases">
        <authorList>
            <person name="Gutierrez-Valencia J."/>
        </authorList>
    </citation>
    <scope>NUCLEOTIDE SEQUENCE</scope>
</reference>
<dbReference type="InterPro" id="IPR000823">
    <property type="entry name" value="Peroxidase_pln"/>
</dbReference>
<evidence type="ECO:0000256" key="9">
    <source>
        <dbReference type="ARBA" id="ARBA00023004"/>
    </source>
</evidence>
<dbReference type="GO" id="GO:0140825">
    <property type="term" value="F:lactoperoxidase activity"/>
    <property type="evidence" value="ECO:0007669"/>
    <property type="project" value="UniProtKB-EC"/>
</dbReference>
<comment type="catalytic activity">
    <reaction evidence="1">
        <text>2 a phenolic donor + H2O2 = 2 a phenolic radical donor + 2 H2O</text>
        <dbReference type="Rhea" id="RHEA:56136"/>
        <dbReference type="ChEBI" id="CHEBI:15377"/>
        <dbReference type="ChEBI" id="CHEBI:16240"/>
        <dbReference type="ChEBI" id="CHEBI:139520"/>
        <dbReference type="ChEBI" id="CHEBI:139521"/>
        <dbReference type="EC" id="1.11.1.7"/>
    </reaction>
</comment>
<dbReference type="InterPro" id="IPR002016">
    <property type="entry name" value="Haem_peroxidase"/>
</dbReference>
<dbReference type="EC" id="1.11.1.7" evidence="4"/>
<dbReference type="Gene3D" id="1.10.420.10">
    <property type="entry name" value="Peroxidase, domain 2"/>
    <property type="match status" value="1"/>
</dbReference>
<evidence type="ECO:0000313" key="12">
    <source>
        <dbReference type="EMBL" id="CAI0379624.1"/>
    </source>
</evidence>
<dbReference type="PANTHER" id="PTHR31517">
    <property type="match status" value="1"/>
</dbReference>
<evidence type="ECO:0000313" key="13">
    <source>
        <dbReference type="Proteomes" id="UP001154282"/>
    </source>
</evidence>
<dbReference type="GO" id="GO:0046872">
    <property type="term" value="F:metal ion binding"/>
    <property type="evidence" value="ECO:0007669"/>
    <property type="project" value="UniProtKB-KW"/>
</dbReference>
<dbReference type="Gene3D" id="1.10.520.10">
    <property type="match status" value="1"/>
</dbReference>
<keyword evidence="7" id="KW-0479">Metal-binding</keyword>
<dbReference type="EMBL" id="CAMGYJ010000002">
    <property type="protein sequence ID" value="CAI0379624.1"/>
    <property type="molecule type" value="Genomic_DNA"/>
</dbReference>
<dbReference type="InterPro" id="IPR010255">
    <property type="entry name" value="Haem_peroxidase_sf"/>
</dbReference>
<evidence type="ECO:0000256" key="5">
    <source>
        <dbReference type="ARBA" id="ARBA00022559"/>
    </source>
</evidence>
<evidence type="ECO:0000256" key="4">
    <source>
        <dbReference type="ARBA" id="ARBA00012313"/>
    </source>
</evidence>
<protein>
    <recommendedName>
        <fullName evidence="4">peroxidase</fullName>
        <ecNumber evidence="4">1.11.1.7</ecNumber>
    </recommendedName>
</protein>
<dbReference type="PROSITE" id="PS50873">
    <property type="entry name" value="PEROXIDASE_4"/>
    <property type="match status" value="1"/>
</dbReference>
<keyword evidence="9" id="KW-0408">Iron</keyword>
<keyword evidence="6" id="KW-0349">Heme</keyword>
<accession>A0AAV0H3T9</accession>
<organism evidence="12 13">
    <name type="scientific">Linum tenue</name>
    <dbReference type="NCBI Taxonomy" id="586396"/>
    <lineage>
        <taxon>Eukaryota</taxon>
        <taxon>Viridiplantae</taxon>
        <taxon>Streptophyta</taxon>
        <taxon>Embryophyta</taxon>
        <taxon>Tracheophyta</taxon>
        <taxon>Spermatophyta</taxon>
        <taxon>Magnoliopsida</taxon>
        <taxon>eudicotyledons</taxon>
        <taxon>Gunneridae</taxon>
        <taxon>Pentapetalae</taxon>
        <taxon>rosids</taxon>
        <taxon>fabids</taxon>
        <taxon>Malpighiales</taxon>
        <taxon>Linaceae</taxon>
        <taxon>Linum</taxon>
    </lineage>
</organism>
<evidence type="ECO:0000256" key="3">
    <source>
        <dbReference type="ARBA" id="ARBA00001970"/>
    </source>
</evidence>
<dbReference type="SUPFAM" id="SSF48113">
    <property type="entry name" value="Heme-dependent peroxidases"/>
    <property type="match status" value="1"/>
</dbReference>
<dbReference type="AlphaFoldDB" id="A0AAV0H3T9"/>
<dbReference type="Proteomes" id="UP001154282">
    <property type="component" value="Unassembled WGS sequence"/>
</dbReference>
<keyword evidence="13" id="KW-1185">Reference proteome</keyword>
<proteinExistence type="inferred from homology"/>
<evidence type="ECO:0000256" key="6">
    <source>
        <dbReference type="ARBA" id="ARBA00022617"/>
    </source>
</evidence>
<evidence type="ECO:0000256" key="7">
    <source>
        <dbReference type="ARBA" id="ARBA00022723"/>
    </source>
</evidence>
<sequence>MINSSKFQCKSRQDISLLWQDEFDKLNTIQLQICQYSIPSTEVSLPQRDPNLNLNIPSDAFETAVRAKTARELECPDIVDILAAAACNLVSMVGGPVYCVRLGRQDRLFSDASCVDPNLQKPTMPISQAIALVVSRGYTV</sequence>
<evidence type="ECO:0000259" key="11">
    <source>
        <dbReference type="PROSITE" id="PS50873"/>
    </source>
</evidence>
<evidence type="ECO:0000256" key="10">
    <source>
        <dbReference type="RuleBase" id="RU004241"/>
    </source>
</evidence>
<keyword evidence="8" id="KW-0560">Oxidoreductase</keyword>
<dbReference type="GO" id="GO:0020037">
    <property type="term" value="F:heme binding"/>
    <property type="evidence" value="ECO:0007669"/>
    <property type="project" value="InterPro"/>
</dbReference>
<dbReference type="Pfam" id="PF00141">
    <property type="entry name" value="peroxidase"/>
    <property type="match status" value="1"/>
</dbReference>
<comment type="cofactor">
    <cofactor evidence="3">
        <name>heme b</name>
        <dbReference type="ChEBI" id="CHEBI:60344"/>
    </cofactor>
</comment>
<evidence type="ECO:0000256" key="2">
    <source>
        <dbReference type="ARBA" id="ARBA00001913"/>
    </source>
</evidence>
<name>A0AAV0H3T9_9ROSI</name>
<dbReference type="PANTHER" id="PTHR31517:SF17">
    <property type="entry name" value="PEROXIDASE 6"/>
    <property type="match status" value="1"/>
</dbReference>
<comment type="caution">
    <text evidence="12">The sequence shown here is derived from an EMBL/GenBank/DDBJ whole genome shotgun (WGS) entry which is preliminary data.</text>
</comment>
<keyword evidence="5" id="KW-0575">Peroxidase</keyword>
<dbReference type="GO" id="GO:0006979">
    <property type="term" value="P:response to oxidative stress"/>
    <property type="evidence" value="ECO:0007669"/>
    <property type="project" value="InterPro"/>
</dbReference>
<feature type="domain" description="Plant heme peroxidase family profile" evidence="11">
    <location>
        <begin position="34"/>
        <end position="140"/>
    </location>
</feature>